<dbReference type="AlphaFoldDB" id="D3F3Q6"/>
<dbReference type="GO" id="GO:0030288">
    <property type="term" value="C:outer membrane-bounded periplasmic space"/>
    <property type="evidence" value="ECO:0007669"/>
    <property type="project" value="TreeGrafter"/>
</dbReference>
<dbReference type="PANTHER" id="PTHR30036">
    <property type="entry name" value="D-XYLOSE-BINDING PERIPLASMIC PROTEIN"/>
    <property type="match status" value="1"/>
</dbReference>
<dbReference type="RefSeq" id="WP_012935472.1">
    <property type="nucleotide sequence ID" value="NC_013739.1"/>
</dbReference>
<feature type="signal peptide" evidence="4">
    <location>
        <begin position="1"/>
        <end position="25"/>
    </location>
</feature>
<dbReference type="EMBL" id="CP001854">
    <property type="protein sequence ID" value="ADB52421.1"/>
    <property type="molecule type" value="Genomic_DNA"/>
</dbReference>
<dbReference type="KEGG" id="cwo:Cwoe_4004"/>
<evidence type="ECO:0000256" key="2">
    <source>
        <dbReference type="ARBA" id="ARBA00007639"/>
    </source>
</evidence>
<protein>
    <submittedName>
        <fullName evidence="6">ABC-type sugar transport system periplasmic component-like protein</fullName>
    </submittedName>
</protein>
<dbReference type="InterPro" id="IPR050555">
    <property type="entry name" value="Bact_Solute-Bind_Prot2"/>
</dbReference>
<dbReference type="Pfam" id="PF13407">
    <property type="entry name" value="Peripla_BP_4"/>
    <property type="match status" value="1"/>
</dbReference>
<name>D3F3Q6_CONWI</name>
<dbReference type="Proteomes" id="UP000008229">
    <property type="component" value="Chromosome"/>
</dbReference>
<sequence precursor="true">MSRTVTLAVACVLALGLAACGSSSGGGDDASTGTTGGGAPATAAGADAQAAIDRALRGSFALPPGGGPRAQRDKKIWFIPVSSETYDYRRPGSLFDAAGKLGWDVTQFDGRYSPDTIVSGIRQAIADRADGVILYIVDCPNVKAALQEARAAGVKIVAAQGFDCSDVRASEPALFDATVRYAGSGDASKPMPFPDFIRDEWGTAQALAVINGTGGKAKLIDVYESDLLVTVEQDKGVRAGLRRYCPDCEVVDTVEFTGAEIGAPLQQKIEQSLTRHPEANAIISPYDSVTKITAAAVRASGRTGQIYSVGSEGDAEVMDAVRDGGKGVDAGVGLAPDWELHGMLDAMNRLLGGEREGDGFPTGNGTQIIDREHNLPEPGERYAPPLDFRRAYYDAWGVN</sequence>
<comment type="subcellular location">
    <subcellularLocation>
        <location evidence="1">Cell envelope</location>
    </subcellularLocation>
</comment>
<accession>D3F3Q6</accession>
<evidence type="ECO:0000256" key="4">
    <source>
        <dbReference type="SAM" id="SignalP"/>
    </source>
</evidence>
<keyword evidence="6" id="KW-0813">Transport</keyword>
<dbReference type="InterPro" id="IPR028082">
    <property type="entry name" value="Peripla_BP_I"/>
</dbReference>
<keyword evidence="4" id="KW-0732">Signal</keyword>
<proteinExistence type="inferred from homology"/>
<dbReference type="InterPro" id="IPR025997">
    <property type="entry name" value="SBP_2_dom"/>
</dbReference>
<reference evidence="6 7" key="1">
    <citation type="journal article" date="2010" name="Stand. Genomic Sci.">
        <title>Complete genome sequence of Conexibacter woesei type strain (ID131577).</title>
        <authorList>
            <person name="Pukall R."/>
            <person name="Lapidus A."/>
            <person name="Glavina Del Rio T."/>
            <person name="Copeland A."/>
            <person name="Tice H."/>
            <person name="Cheng J.-F."/>
            <person name="Lucas S."/>
            <person name="Chen F."/>
            <person name="Nolan M."/>
            <person name="Bruce D."/>
            <person name="Goodwin L."/>
            <person name="Pitluck S."/>
            <person name="Mavromatis K."/>
            <person name="Ivanova N."/>
            <person name="Ovchinnikova G."/>
            <person name="Pati A."/>
            <person name="Chen A."/>
            <person name="Palaniappan K."/>
            <person name="Land M."/>
            <person name="Hauser L."/>
            <person name="Chang Y.-J."/>
            <person name="Jeffries C.D."/>
            <person name="Chain P."/>
            <person name="Meincke L."/>
            <person name="Sims D."/>
            <person name="Brettin T."/>
            <person name="Detter J.C."/>
            <person name="Rohde M."/>
            <person name="Goeker M."/>
            <person name="Bristow J."/>
            <person name="Eisen J.A."/>
            <person name="Markowitz V."/>
            <person name="Kyrpides N.C."/>
            <person name="Klenk H.-P."/>
            <person name="Hugenholtz P."/>
        </authorList>
    </citation>
    <scope>NUCLEOTIDE SEQUENCE [LARGE SCALE GENOMIC DNA]</scope>
    <source>
        <strain evidence="7">DSM 14684 / CIP 108061 / JCM 11494 / NBRC 100937 / ID131577</strain>
    </source>
</reference>
<comment type="similarity">
    <text evidence="2">Belongs to the bacterial solute-binding protein 2 family.</text>
</comment>
<feature type="compositionally biased region" description="Gly residues" evidence="3">
    <location>
        <begin position="23"/>
        <end position="39"/>
    </location>
</feature>
<feature type="region of interest" description="Disordered" evidence="3">
    <location>
        <begin position="22"/>
        <end position="42"/>
    </location>
</feature>
<gene>
    <name evidence="6" type="ordered locus">Cwoe_4004</name>
</gene>
<keyword evidence="7" id="KW-1185">Reference proteome</keyword>
<evidence type="ECO:0000313" key="6">
    <source>
        <dbReference type="EMBL" id="ADB52421.1"/>
    </source>
</evidence>
<dbReference type="OrthoDB" id="8287616at2"/>
<feature type="chain" id="PRO_5039264136" evidence="4">
    <location>
        <begin position="26"/>
        <end position="399"/>
    </location>
</feature>
<dbReference type="PROSITE" id="PS51257">
    <property type="entry name" value="PROKAR_LIPOPROTEIN"/>
    <property type="match status" value="1"/>
</dbReference>
<dbReference type="PANTHER" id="PTHR30036:SF7">
    <property type="entry name" value="ABC TRANSPORTER PERIPLASMIC-BINDING PROTEIN YPHF"/>
    <property type="match status" value="1"/>
</dbReference>
<evidence type="ECO:0000259" key="5">
    <source>
        <dbReference type="Pfam" id="PF13407"/>
    </source>
</evidence>
<evidence type="ECO:0000313" key="7">
    <source>
        <dbReference type="Proteomes" id="UP000008229"/>
    </source>
</evidence>
<organism evidence="6 7">
    <name type="scientific">Conexibacter woesei (strain DSM 14684 / CCUG 47730 / CIP 108061 / JCM 11494 / NBRC 100937 / ID131577)</name>
    <dbReference type="NCBI Taxonomy" id="469383"/>
    <lineage>
        <taxon>Bacteria</taxon>
        <taxon>Bacillati</taxon>
        <taxon>Actinomycetota</taxon>
        <taxon>Thermoleophilia</taxon>
        <taxon>Solirubrobacterales</taxon>
        <taxon>Conexibacteraceae</taxon>
        <taxon>Conexibacter</taxon>
    </lineage>
</organism>
<feature type="compositionally biased region" description="Basic and acidic residues" evidence="3">
    <location>
        <begin position="369"/>
        <end position="380"/>
    </location>
</feature>
<dbReference type="Gene3D" id="3.40.50.2300">
    <property type="match status" value="2"/>
</dbReference>
<dbReference type="SUPFAM" id="SSF53822">
    <property type="entry name" value="Periplasmic binding protein-like I"/>
    <property type="match status" value="1"/>
</dbReference>
<evidence type="ECO:0000256" key="1">
    <source>
        <dbReference type="ARBA" id="ARBA00004196"/>
    </source>
</evidence>
<reference evidence="7" key="2">
    <citation type="submission" date="2010-01" db="EMBL/GenBank/DDBJ databases">
        <title>The complete genome of Conexibacter woesei DSM 14684.</title>
        <authorList>
            <consortium name="US DOE Joint Genome Institute (JGI-PGF)"/>
            <person name="Lucas S."/>
            <person name="Copeland A."/>
            <person name="Lapidus A."/>
            <person name="Glavina del Rio T."/>
            <person name="Dalin E."/>
            <person name="Tice H."/>
            <person name="Bruce D."/>
            <person name="Goodwin L."/>
            <person name="Pitluck S."/>
            <person name="Kyrpides N."/>
            <person name="Mavromatis K."/>
            <person name="Ivanova N."/>
            <person name="Mikhailova N."/>
            <person name="Chertkov O."/>
            <person name="Brettin T."/>
            <person name="Detter J.C."/>
            <person name="Han C."/>
            <person name="Larimer F."/>
            <person name="Land M."/>
            <person name="Hauser L."/>
            <person name="Markowitz V."/>
            <person name="Cheng J.-F."/>
            <person name="Hugenholtz P."/>
            <person name="Woyke T."/>
            <person name="Wu D."/>
            <person name="Pukall R."/>
            <person name="Steenblock K."/>
            <person name="Schneider S."/>
            <person name="Klenk H.-P."/>
            <person name="Eisen J.A."/>
        </authorList>
    </citation>
    <scope>NUCLEOTIDE SEQUENCE [LARGE SCALE GENOMIC DNA]</scope>
    <source>
        <strain evidence="7">DSM 14684 / CIP 108061 / JCM 11494 / NBRC 100937 / ID131577</strain>
    </source>
</reference>
<evidence type="ECO:0000256" key="3">
    <source>
        <dbReference type="SAM" id="MobiDB-lite"/>
    </source>
</evidence>
<feature type="domain" description="Periplasmic binding protein" evidence="5">
    <location>
        <begin position="96"/>
        <end position="325"/>
    </location>
</feature>
<dbReference type="GO" id="GO:0030246">
    <property type="term" value="F:carbohydrate binding"/>
    <property type="evidence" value="ECO:0007669"/>
    <property type="project" value="TreeGrafter"/>
</dbReference>
<dbReference type="STRING" id="469383.Cwoe_4004"/>
<dbReference type="HOGENOM" id="CLU_057839_0_0_11"/>
<dbReference type="eggNOG" id="COG1879">
    <property type="taxonomic scope" value="Bacteria"/>
</dbReference>
<keyword evidence="6" id="KW-0762">Sugar transport</keyword>
<feature type="region of interest" description="Disordered" evidence="3">
    <location>
        <begin position="359"/>
        <end position="381"/>
    </location>
</feature>